<proteinExistence type="predicted"/>
<name>A0A151P7T4_ALLMI</name>
<organism evidence="1 2">
    <name type="scientific">Alligator mississippiensis</name>
    <name type="common">American alligator</name>
    <dbReference type="NCBI Taxonomy" id="8496"/>
    <lineage>
        <taxon>Eukaryota</taxon>
        <taxon>Metazoa</taxon>
        <taxon>Chordata</taxon>
        <taxon>Craniata</taxon>
        <taxon>Vertebrata</taxon>
        <taxon>Euteleostomi</taxon>
        <taxon>Archelosauria</taxon>
        <taxon>Archosauria</taxon>
        <taxon>Crocodylia</taxon>
        <taxon>Alligatoridae</taxon>
        <taxon>Alligatorinae</taxon>
        <taxon>Alligator</taxon>
    </lineage>
</organism>
<reference evidence="1 2" key="1">
    <citation type="journal article" date="2012" name="Genome Biol.">
        <title>Sequencing three crocodilian genomes to illuminate the evolution of archosaurs and amniotes.</title>
        <authorList>
            <person name="St John J.A."/>
            <person name="Braun E.L."/>
            <person name="Isberg S.R."/>
            <person name="Miles L.G."/>
            <person name="Chong A.Y."/>
            <person name="Gongora J."/>
            <person name="Dalzell P."/>
            <person name="Moran C."/>
            <person name="Bed'hom B."/>
            <person name="Abzhanov A."/>
            <person name="Burgess S.C."/>
            <person name="Cooksey A.M."/>
            <person name="Castoe T.A."/>
            <person name="Crawford N.G."/>
            <person name="Densmore L.D."/>
            <person name="Drew J.C."/>
            <person name="Edwards S.V."/>
            <person name="Faircloth B.C."/>
            <person name="Fujita M.K."/>
            <person name="Greenwold M.J."/>
            <person name="Hoffmann F.G."/>
            <person name="Howard J.M."/>
            <person name="Iguchi T."/>
            <person name="Janes D.E."/>
            <person name="Khan S.Y."/>
            <person name="Kohno S."/>
            <person name="de Koning A.J."/>
            <person name="Lance S.L."/>
            <person name="McCarthy F.M."/>
            <person name="McCormack J.E."/>
            <person name="Merchant M.E."/>
            <person name="Peterson D.G."/>
            <person name="Pollock D.D."/>
            <person name="Pourmand N."/>
            <person name="Raney B.J."/>
            <person name="Roessler K.A."/>
            <person name="Sanford J.R."/>
            <person name="Sawyer R.H."/>
            <person name="Schmidt C.J."/>
            <person name="Triplett E.W."/>
            <person name="Tuberville T.D."/>
            <person name="Venegas-Anaya M."/>
            <person name="Howard J.T."/>
            <person name="Jarvis E.D."/>
            <person name="Guillette L.J.Jr."/>
            <person name="Glenn T.C."/>
            <person name="Green R.E."/>
            <person name="Ray D.A."/>
        </authorList>
    </citation>
    <scope>NUCLEOTIDE SEQUENCE [LARGE SCALE GENOMIC DNA]</scope>
    <source>
        <strain evidence="1">KSC_2009_1</strain>
    </source>
</reference>
<protein>
    <submittedName>
        <fullName evidence="1">Uncharacterized protein</fullName>
    </submittedName>
</protein>
<dbReference type="Proteomes" id="UP000050525">
    <property type="component" value="Unassembled WGS sequence"/>
</dbReference>
<dbReference type="AlphaFoldDB" id="A0A151P7T4"/>
<keyword evidence="2" id="KW-1185">Reference proteome</keyword>
<dbReference type="EMBL" id="AKHW03000635">
    <property type="protein sequence ID" value="KYO45084.1"/>
    <property type="molecule type" value="Genomic_DNA"/>
</dbReference>
<gene>
    <name evidence="1" type="ORF">Y1Q_0007381</name>
</gene>
<evidence type="ECO:0000313" key="1">
    <source>
        <dbReference type="EMBL" id="KYO45084.1"/>
    </source>
</evidence>
<sequence>MESVGNSVSRDSAEVDNAFIESFQNLYIGALPKVKVFCKNCFCLCPKESSSRPKTKATFLSKDNDH</sequence>
<comment type="caution">
    <text evidence="1">The sequence shown here is derived from an EMBL/GenBank/DDBJ whole genome shotgun (WGS) entry which is preliminary data.</text>
</comment>
<evidence type="ECO:0000313" key="2">
    <source>
        <dbReference type="Proteomes" id="UP000050525"/>
    </source>
</evidence>
<accession>A0A151P7T4</accession>